<accession>A0A1G2RDV5</accession>
<dbReference type="GO" id="GO:0006261">
    <property type="term" value="P:DNA-templated DNA replication"/>
    <property type="evidence" value="ECO:0007669"/>
    <property type="project" value="TreeGrafter"/>
</dbReference>
<dbReference type="SUPFAM" id="SSF52540">
    <property type="entry name" value="P-loop containing nucleoside triphosphate hydrolases"/>
    <property type="match status" value="1"/>
</dbReference>
<comment type="caution">
    <text evidence="1">The sequence shown here is derived from an EMBL/GenBank/DDBJ whole genome shotgun (WGS) entry which is preliminary data.</text>
</comment>
<dbReference type="Gene3D" id="3.40.50.300">
    <property type="entry name" value="P-loop containing nucleotide triphosphate hydrolases"/>
    <property type="match status" value="1"/>
</dbReference>
<reference evidence="1 2" key="1">
    <citation type="journal article" date="2016" name="Nat. Commun.">
        <title>Thousands of microbial genomes shed light on interconnected biogeochemical processes in an aquifer system.</title>
        <authorList>
            <person name="Anantharaman K."/>
            <person name="Brown C.T."/>
            <person name="Hug L.A."/>
            <person name="Sharon I."/>
            <person name="Castelle C.J."/>
            <person name="Probst A.J."/>
            <person name="Thomas B.C."/>
            <person name="Singh A."/>
            <person name="Wilkins M.J."/>
            <person name="Karaoz U."/>
            <person name="Brodie E.L."/>
            <person name="Williams K.H."/>
            <person name="Hubbard S.S."/>
            <person name="Banfield J.F."/>
        </authorList>
    </citation>
    <scope>NUCLEOTIDE SEQUENCE [LARGE SCALE GENOMIC DNA]</scope>
</reference>
<proteinExistence type="predicted"/>
<protein>
    <recommendedName>
        <fullName evidence="3">DNA polymerase III subunit delta</fullName>
    </recommendedName>
</protein>
<sequence length="341" mass="38522">MEIIGHQKQQLFLRQMAQFHNLPHGFLFLGQEKLGKAKVALEFVKSINCANKNNQGQPCQNCSSCQSIERLMHPDLLIIRPKNKEIQIGQIRDLSRKLSLRPFQFFFKSAIIDDAHLMNADAQAALLKTLEEPSGNTVIILITGNPDMVSLAIRSRIQKIRFGRLGRSAIKDYLLSQGLAKEKVELITLISAGRPGVAIDLSASQDKLDREERLLSDLIKIISADSGLTYRFERAKSFSQQSKTSHQDNAILEEQQKEESDQSVQGRQLLEGWLVYLREFLLLKIGVGTSINLYPDVIKTLERCPFDKIIKIIQATQSALFLTTTTNTNSRLALEMIMLEM</sequence>
<dbReference type="STRING" id="1802457.A3F15_00640"/>
<dbReference type="EMBL" id="MHUC01000013">
    <property type="protein sequence ID" value="OHA71024.1"/>
    <property type="molecule type" value="Genomic_DNA"/>
</dbReference>
<evidence type="ECO:0008006" key="3">
    <source>
        <dbReference type="Google" id="ProtNLM"/>
    </source>
</evidence>
<evidence type="ECO:0000313" key="2">
    <source>
        <dbReference type="Proteomes" id="UP000177078"/>
    </source>
</evidence>
<evidence type="ECO:0000313" key="1">
    <source>
        <dbReference type="EMBL" id="OHA71024.1"/>
    </source>
</evidence>
<dbReference type="InterPro" id="IPR050238">
    <property type="entry name" value="DNA_Rep/Repair_Clamp_Loader"/>
</dbReference>
<dbReference type="InterPro" id="IPR027417">
    <property type="entry name" value="P-loop_NTPase"/>
</dbReference>
<organism evidence="1 2">
    <name type="scientific">Candidatus Wildermuthbacteria bacterium RIFCSPHIGHO2_12_FULL_40_12</name>
    <dbReference type="NCBI Taxonomy" id="1802457"/>
    <lineage>
        <taxon>Bacteria</taxon>
        <taxon>Candidatus Wildermuthiibacteriota</taxon>
    </lineage>
</organism>
<name>A0A1G2RDV5_9BACT</name>
<dbReference type="AlphaFoldDB" id="A0A1G2RDV5"/>
<dbReference type="PANTHER" id="PTHR11669:SF8">
    <property type="entry name" value="DNA POLYMERASE III SUBUNIT DELTA"/>
    <property type="match status" value="1"/>
</dbReference>
<dbReference type="Pfam" id="PF13177">
    <property type="entry name" value="DNA_pol3_delta2"/>
    <property type="match status" value="1"/>
</dbReference>
<gene>
    <name evidence="1" type="ORF">A3F15_00640</name>
</gene>
<dbReference type="Proteomes" id="UP000177078">
    <property type="component" value="Unassembled WGS sequence"/>
</dbReference>
<dbReference type="PANTHER" id="PTHR11669">
    <property type="entry name" value="REPLICATION FACTOR C / DNA POLYMERASE III GAMMA-TAU SUBUNIT"/>
    <property type="match status" value="1"/>
</dbReference>